<comment type="similarity">
    <text evidence="1 8">Belongs to the glycosyl hydrolase 43 family.</text>
</comment>
<dbReference type="PANTHER" id="PTHR43772:SF2">
    <property type="entry name" value="PUTATIVE (AFU_ORTHOLOGUE AFUA_2G04480)-RELATED"/>
    <property type="match status" value="1"/>
</dbReference>
<dbReference type="PaxDb" id="665571-STHERM_c14740"/>
<keyword evidence="4" id="KW-0119">Carbohydrate metabolism</keyword>
<evidence type="ECO:0000313" key="9">
    <source>
        <dbReference type="EMBL" id="ADN02414.1"/>
    </source>
</evidence>
<gene>
    <name evidence="9" type="ordered locus">STHERM_c14740</name>
</gene>
<dbReference type="GO" id="GO:0045493">
    <property type="term" value="P:xylan catabolic process"/>
    <property type="evidence" value="ECO:0007669"/>
    <property type="project" value="UniProtKB-KW"/>
</dbReference>
<reference key="1">
    <citation type="submission" date="2009-08" db="EMBL/GenBank/DDBJ databases">
        <title>The genome sequence of Spirochaeta thermophila DSM6192.</title>
        <authorList>
            <person name="Angelov A."/>
            <person name="Mientus M."/>
            <person name="Wittenberg S."/>
            <person name="Lehmann R."/>
            <person name="Liesegang H."/>
            <person name="Daniel R."/>
            <person name="Liebl W."/>
        </authorList>
    </citation>
    <scope>NUCLEOTIDE SEQUENCE</scope>
    <source>
        <strain>DSM 6192</strain>
    </source>
</reference>
<evidence type="ECO:0000313" key="10">
    <source>
        <dbReference type="Proteomes" id="UP000001296"/>
    </source>
</evidence>
<proteinExistence type="inferred from homology"/>
<evidence type="ECO:0008006" key="11">
    <source>
        <dbReference type="Google" id="ProtNLM"/>
    </source>
</evidence>
<dbReference type="AlphaFoldDB" id="E0RTN9"/>
<evidence type="ECO:0000256" key="6">
    <source>
        <dbReference type="PIRSR" id="PIRSR606710-1"/>
    </source>
</evidence>
<dbReference type="Pfam" id="PF04616">
    <property type="entry name" value="Glyco_hydro_43"/>
    <property type="match status" value="1"/>
</dbReference>
<feature type="active site" description="Proton acceptor" evidence="6">
    <location>
        <position position="51"/>
    </location>
</feature>
<sequence length="334" mass="37341">MRNAQHHLPAVLVILSILLFSYSTGCRLLPEGEVDPTPWDNPIIRDIYSADPAALVHGDTLYLYVGHDEAPEDATTYAMNDWYCYSTKDMIHWTNHGPVLSVRDFSWADGNVWAGQVVYRNGTFYYYVSVSQSSTGGMAIGVAVSDSPTGPFKDALGRALITSNMTKFSGQPRWSWDDIDPTVLIDDDGQAYLYFGNTYPKYVKLNEDMISFDEETGIQPLLLPFVAGLPFTEALWIHKYKGTYYLSWAAGWEEQLVYATSDYPTGPWKPGGKLMTHAENCNTSHHAIVEFKGKGYIFYHNGTLPGGGSYRRSVCAEYLTYDEEGNIPLISPSP</sequence>
<dbReference type="Gene3D" id="2.115.10.20">
    <property type="entry name" value="Glycosyl hydrolase domain, family 43"/>
    <property type="match status" value="1"/>
</dbReference>
<name>E0RTN9_WINT6</name>
<dbReference type="SUPFAM" id="SSF75005">
    <property type="entry name" value="Arabinanase/levansucrase/invertase"/>
    <property type="match status" value="1"/>
</dbReference>
<keyword evidence="2" id="KW-0858">Xylan degradation</keyword>
<dbReference type="HOGENOM" id="CLU_009397_4_1_12"/>
<evidence type="ECO:0000256" key="4">
    <source>
        <dbReference type="ARBA" id="ARBA00023277"/>
    </source>
</evidence>
<dbReference type="PANTHER" id="PTHR43772">
    <property type="entry name" value="ENDO-1,4-BETA-XYLANASE"/>
    <property type="match status" value="1"/>
</dbReference>
<protein>
    <recommendedName>
        <fullName evidence="11">Glycoside hydrolase family 43</fullName>
    </recommendedName>
</protein>
<evidence type="ECO:0000256" key="1">
    <source>
        <dbReference type="ARBA" id="ARBA00009865"/>
    </source>
</evidence>
<dbReference type="CAZy" id="GH43">
    <property type="family name" value="Glycoside Hydrolase Family 43"/>
</dbReference>
<dbReference type="InterPro" id="IPR023296">
    <property type="entry name" value="Glyco_hydro_beta-prop_sf"/>
</dbReference>
<evidence type="ECO:0000256" key="7">
    <source>
        <dbReference type="PIRSR" id="PIRSR606710-2"/>
    </source>
</evidence>
<keyword evidence="2" id="KW-0624">Polysaccharide degradation</keyword>
<dbReference type="eggNOG" id="COG3507">
    <property type="taxonomic scope" value="Bacteria"/>
</dbReference>
<accession>E0RTN9</accession>
<organism evidence="9 10">
    <name type="scientific">Winmispira thermophila (strain ATCC 49972 / DSM 6192 / RI 19.B1)</name>
    <name type="common">Spirochaeta thermophila</name>
    <dbReference type="NCBI Taxonomy" id="665571"/>
    <lineage>
        <taxon>Bacteria</taxon>
        <taxon>Pseudomonadati</taxon>
        <taxon>Spirochaetota</taxon>
        <taxon>Spirochaetia</taxon>
        <taxon>Winmispirales</taxon>
        <taxon>Winmispiraceae</taxon>
        <taxon>Winmispira</taxon>
    </lineage>
</organism>
<evidence type="ECO:0000256" key="2">
    <source>
        <dbReference type="ARBA" id="ARBA00022651"/>
    </source>
</evidence>
<dbReference type="Proteomes" id="UP000001296">
    <property type="component" value="Chromosome"/>
</dbReference>
<keyword evidence="5 8" id="KW-0326">Glycosidase</keyword>
<dbReference type="InterPro" id="IPR006710">
    <property type="entry name" value="Glyco_hydro_43"/>
</dbReference>
<evidence type="ECO:0000256" key="5">
    <source>
        <dbReference type="ARBA" id="ARBA00023295"/>
    </source>
</evidence>
<dbReference type="GO" id="GO:0004553">
    <property type="term" value="F:hydrolase activity, hydrolyzing O-glycosyl compounds"/>
    <property type="evidence" value="ECO:0007669"/>
    <property type="project" value="InterPro"/>
</dbReference>
<feature type="active site" description="Proton donor" evidence="6">
    <location>
        <position position="233"/>
    </location>
</feature>
<evidence type="ECO:0000256" key="8">
    <source>
        <dbReference type="RuleBase" id="RU361187"/>
    </source>
</evidence>
<evidence type="ECO:0000256" key="3">
    <source>
        <dbReference type="ARBA" id="ARBA00022801"/>
    </source>
</evidence>
<reference evidence="9 10" key="2">
    <citation type="journal article" date="2010" name="J. Bacteriol.">
        <title>Genome sequence of the polysaccharide-degrading, thermophilic anaerobe Spirochaeta thermophila DSM 6192.</title>
        <authorList>
            <person name="Angelov A."/>
            <person name="Liebl S."/>
            <person name="Ballschmiter M."/>
            <person name="Bomeke M."/>
            <person name="Lehmann R."/>
            <person name="Liesegang H."/>
            <person name="Daniel R."/>
            <person name="Liebl W."/>
        </authorList>
    </citation>
    <scope>NUCLEOTIDE SEQUENCE [LARGE SCALE GENOMIC DNA]</scope>
    <source>
        <strain evidence="10">ATCC 49972 / DSM 6192 / RI 19.B1</strain>
    </source>
</reference>
<dbReference type="EMBL" id="CP001698">
    <property type="protein sequence ID" value="ADN02414.1"/>
    <property type="molecule type" value="Genomic_DNA"/>
</dbReference>
<dbReference type="InterPro" id="IPR052176">
    <property type="entry name" value="Glycosyl_Hydrlase_43_Enz"/>
</dbReference>
<feature type="site" description="Important for catalytic activity, responsible for pKa modulation of the active site Glu and correct orientation of both the proton donor and substrate" evidence="7">
    <location>
        <position position="180"/>
    </location>
</feature>
<keyword evidence="3 8" id="KW-0378">Hydrolase</keyword>
<dbReference type="KEGG" id="sta:STHERM_c14740"/>
<dbReference type="CDD" id="cd18618">
    <property type="entry name" value="GH43_Xsa43E-like"/>
    <property type="match status" value="1"/>
</dbReference>